<dbReference type="PANTHER" id="PTHR46013">
    <property type="entry name" value="VASCULAR CELL ADHESION MOLECULE 1"/>
    <property type="match status" value="1"/>
</dbReference>
<dbReference type="InterPro" id="IPR036179">
    <property type="entry name" value="Ig-like_dom_sf"/>
</dbReference>
<feature type="domain" description="Ig-like" evidence="3">
    <location>
        <begin position="144"/>
        <end position="225"/>
    </location>
</feature>
<keyword evidence="5" id="KW-1185">Reference proteome</keyword>
<feature type="chain" id="PRO_5018700247" evidence="2">
    <location>
        <begin position="22"/>
        <end position="274"/>
    </location>
</feature>
<organism evidence="4 5">
    <name type="scientific">Mastacembelus armatus</name>
    <name type="common">zig-zag eel</name>
    <dbReference type="NCBI Taxonomy" id="205130"/>
    <lineage>
        <taxon>Eukaryota</taxon>
        <taxon>Metazoa</taxon>
        <taxon>Chordata</taxon>
        <taxon>Craniata</taxon>
        <taxon>Vertebrata</taxon>
        <taxon>Euteleostomi</taxon>
        <taxon>Actinopterygii</taxon>
        <taxon>Neopterygii</taxon>
        <taxon>Teleostei</taxon>
        <taxon>Neoteleostei</taxon>
        <taxon>Acanthomorphata</taxon>
        <taxon>Anabantaria</taxon>
        <taxon>Synbranchiformes</taxon>
        <taxon>Mastacembelidae</taxon>
        <taxon>Mastacembelus</taxon>
    </lineage>
</organism>
<keyword evidence="1" id="KW-0812">Transmembrane</keyword>
<sequence>MAAWVNLSPWVFLSLFAAAVAQTVISSDPACAVEGSTVTLPCTFTPRRSFIDNGREVPLQIIRVRWCVNHLVCQGSTPLVYDSDSQTNDPRYQYLGDLTGNCTLQIRDVQRKDNTTFRFRLEGNNAAGHFTNQTGANVTVVDRPDLRIISSTGQRSVTLGHTVTLQCTSVCTFHQLTVTWFRDDHALSETGPALRLGPLEAKDSGNYTCGLKTAAGQRSPPYSLHVEKGTDEAYWLLVVRVVFFALCTVLTVTVTAVVIKRTRFSRKAAAEADS</sequence>
<proteinExistence type="predicted"/>
<dbReference type="RefSeq" id="XP_026172450.1">
    <property type="nucleotide sequence ID" value="XM_026316665.1"/>
</dbReference>
<feature type="signal peptide" evidence="2">
    <location>
        <begin position="1"/>
        <end position="21"/>
    </location>
</feature>
<evidence type="ECO:0000313" key="5">
    <source>
        <dbReference type="Proteomes" id="UP000261640"/>
    </source>
</evidence>
<reference evidence="4" key="1">
    <citation type="submission" date="2025-08" db="UniProtKB">
        <authorList>
            <consortium name="Ensembl"/>
        </authorList>
    </citation>
    <scope>IDENTIFICATION</scope>
</reference>
<keyword evidence="1" id="KW-1133">Transmembrane helix</keyword>
<dbReference type="PROSITE" id="PS50835">
    <property type="entry name" value="IG_LIKE"/>
    <property type="match status" value="1"/>
</dbReference>
<dbReference type="Ensembl" id="ENSMAMT00000027037.2">
    <property type="protein sequence ID" value="ENSMAMP00000026362.1"/>
    <property type="gene ID" value="ENSMAMG00000017707.2"/>
</dbReference>
<dbReference type="GeneID" id="113136149"/>
<protein>
    <submittedName>
        <fullName evidence="4">Uncharacterized LOC113136149</fullName>
    </submittedName>
</protein>
<dbReference type="InterPro" id="IPR013106">
    <property type="entry name" value="Ig_V-set"/>
</dbReference>
<dbReference type="SUPFAM" id="SSF48726">
    <property type="entry name" value="Immunoglobulin"/>
    <property type="match status" value="2"/>
</dbReference>
<dbReference type="RefSeq" id="XP_026172451.1">
    <property type="nucleotide sequence ID" value="XM_026316666.1"/>
</dbReference>
<dbReference type="SMART" id="SM00408">
    <property type="entry name" value="IGc2"/>
    <property type="match status" value="1"/>
</dbReference>
<dbReference type="Gene3D" id="2.60.40.10">
    <property type="entry name" value="Immunoglobulins"/>
    <property type="match status" value="2"/>
</dbReference>
<dbReference type="STRING" id="205130.ENSMAMP00000026362"/>
<dbReference type="InterPro" id="IPR003599">
    <property type="entry name" value="Ig_sub"/>
</dbReference>
<dbReference type="PANTHER" id="PTHR46013:SF4">
    <property type="entry name" value="B-CELL RECEPTOR CD22-RELATED"/>
    <property type="match status" value="1"/>
</dbReference>
<reference evidence="4" key="2">
    <citation type="submission" date="2025-09" db="UniProtKB">
        <authorList>
            <consortium name="Ensembl"/>
        </authorList>
    </citation>
    <scope>IDENTIFICATION</scope>
</reference>
<dbReference type="InterPro" id="IPR003598">
    <property type="entry name" value="Ig_sub2"/>
</dbReference>
<evidence type="ECO:0000259" key="3">
    <source>
        <dbReference type="PROSITE" id="PS50835"/>
    </source>
</evidence>
<dbReference type="Proteomes" id="UP000261640">
    <property type="component" value="Unplaced"/>
</dbReference>
<dbReference type="AlphaFoldDB" id="A0A3Q3MMR0"/>
<evidence type="ECO:0000313" key="4">
    <source>
        <dbReference type="Ensembl" id="ENSMAMP00000026362.1"/>
    </source>
</evidence>
<dbReference type="InParanoid" id="A0A3Q3MMR0"/>
<dbReference type="GeneTree" id="ENSGT00960000186737"/>
<dbReference type="Pfam" id="PF07686">
    <property type="entry name" value="V-set"/>
    <property type="match status" value="1"/>
</dbReference>
<dbReference type="SMART" id="SM00409">
    <property type="entry name" value="IG"/>
    <property type="match status" value="2"/>
</dbReference>
<accession>A0A3Q3MMR0</accession>
<keyword evidence="2" id="KW-0732">Signal</keyword>
<dbReference type="InterPro" id="IPR007110">
    <property type="entry name" value="Ig-like_dom"/>
</dbReference>
<keyword evidence="1" id="KW-0472">Membrane</keyword>
<feature type="transmembrane region" description="Helical" evidence="1">
    <location>
        <begin position="233"/>
        <end position="259"/>
    </location>
</feature>
<dbReference type="InterPro" id="IPR013783">
    <property type="entry name" value="Ig-like_fold"/>
</dbReference>
<dbReference type="OrthoDB" id="8887244at2759"/>
<dbReference type="Pfam" id="PF13927">
    <property type="entry name" value="Ig_3"/>
    <property type="match status" value="1"/>
</dbReference>
<evidence type="ECO:0000256" key="2">
    <source>
        <dbReference type="SAM" id="SignalP"/>
    </source>
</evidence>
<evidence type="ECO:0000256" key="1">
    <source>
        <dbReference type="SAM" id="Phobius"/>
    </source>
</evidence>
<name>A0A3Q3MMR0_9TELE</name>